<protein>
    <recommendedName>
        <fullName evidence="1">Thiol:disulfide interchange protein DsbD N-terminal domain-containing protein</fullName>
    </recommendedName>
</protein>
<feature type="domain" description="Thiol:disulfide interchange protein DsbD N-terminal" evidence="1">
    <location>
        <begin position="106"/>
        <end position="203"/>
    </location>
</feature>
<name>A0A3L7J9U6_9HYPH</name>
<organism evidence="2 3">
    <name type="scientific">Notoacmeibacter ruber</name>
    <dbReference type="NCBI Taxonomy" id="2670375"/>
    <lineage>
        <taxon>Bacteria</taxon>
        <taxon>Pseudomonadati</taxon>
        <taxon>Pseudomonadota</taxon>
        <taxon>Alphaproteobacteria</taxon>
        <taxon>Hyphomicrobiales</taxon>
        <taxon>Notoacmeibacteraceae</taxon>
        <taxon>Notoacmeibacter</taxon>
    </lineage>
</organism>
<accession>A0A3L7J9U6</accession>
<dbReference type="EMBL" id="RCWN01000001">
    <property type="protein sequence ID" value="RLQ87463.1"/>
    <property type="molecule type" value="Genomic_DNA"/>
</dbReference>
<evidence type="ECO:0000313" key="2">
    <source>
        <dbReference type="EMBL" id="RLQ87463.1"/>
    </source>
</evidence>
<sequence length="328" mass="35689">MRNLPSRNSLMIRSFVLQPNARSGGVKKKIVRACASKTPLSDLISRPDRFKMESDMQRLVAVLVLCLLASAFSPTSAPAGAGQWTSFEGGRARLLASGGSGDDYARAWVEIELQEGWKTYWLQPGDSGVAPSVTLRMAGHEIRPTLVMPAPQRFREPHNVWAGYKDRTYIAMDVPTPDAAGSLRLEASVFLGICQQICIPLTLQLAAPLEAEDNKFREAETLEAMSPLPETLEAAGLTPEIETADDRLIITFQSESLEDARDAELFIAEGPSGLRLAAPDPASDNGDGTLRFEMPILKEKDDMSGKELCLLLVIGKRGYVGSVDLPSM</sequence>
<comment type="caution">
    <text evidence="2">The sequence shown here is derived from an EMBL/GenBank/DDBJ whole genome shotgun (WGS) entry which is preliminary data.</text>
</comment>
<dbReference type="InterPro" id="IPR028250">
    <property type="entry name" value="DsbDN"/>
</dbReference>
<reference evidence="2 3" key="1">
    <citation type="submission" date="2018-10" db="EMBL/GenBank/DDBJ databases">
        <title>Notoacmeibacter sp. M2BS9Y-3-1, whole genome shotgun sequence.</title>
        <authorList>
            <person name="Tuo L."/>
        </authorList>
    </citation>
    <scope>NUCLEOTIDE SEQUENCE [LARGE SCALE GENOMIC DNA]</scope>
    <source>
        <strain evidence="2 3">M2BS9Y-3-1</strain>
    </source>
</reference>
<dbReference type="AlphaFoldDB" id="A0A3L7J9U6"/>
<keyword evidence="3" id="KW-1185">Reference proteome</keyword>
<evidence type="ECO:0000259" key="1">
    <source>
        <dbReference type="Pfam" id="PF11412"/>
    </source>
</evidence>
<dbReference type="Proteomes" id="UP000281094">
    <property type="component" value="Unassembled WGS sequence"/>
</dbReference>
<dbReference type="Pfam" id="PF11412">
    <property type="entry name" value="DsbD_N"/>
    <property type="match status" value="1"/>
</dbReference>
<proteinExistence type="predicted"/>
<evidence type="ECO:0000313" key="3">
    <source>
        <dbReference type="Proteomes" id="UP000281094"/>
    </source>
</evidence>
<gene>
    <name evidence="2" type="ORF">D8780_03810</name>
</gene>